<keyword evidence="4" id="KW-1185">Reference proteome</keyword>
<dbReference type="InterPro" id="IPR029068">
    <property type="entry name" value="Glyas_Bleomycin-R_OHBP_Dase"/>
</dbReference>
<dbReference type="GO" id="GO:0004493">
    <property type="term" value="F:methylmalonyl-CoA epimerase activity"/>
    <property type="evidence" value="ECO:0007669"/>
    <property type="project" value="TreeGrafter"/>
</dbReference>
<gene>
    <name evidence="3" type="ORF">KTH89_23680</name>
</gene>
<dbReference type="InterPro" id="IPR051785">
    <property type="entry name" value="MMCE/EMCE_epimerase"/>
</dbReference>
<dbReference type="PANTHER" id="PTHR43048">
    <property type="entry name" value="METHYLMALONYL-COA EPIMERASE"/>
    <property type="match status" value="1"/>
</dbReference>
<dbReference type="AlphaFoldDB" id="A0A949K5I2"/>
<dbReference type="PROSITE" id="PS51819">
    <property type="entry name" value="VOC"/>
    <property type="match status" value="1"/>
</dbReference>
<dbReference type="RefSeq" id="WP_238723350.1">
    <property type="nucleotide sequence ID" value="NZ_JAHQCW010000065.1"/>
</dbReference>
<accession>A0A949K5I2</accession>
<evidence type="ECO:0000256" key="1">
    <source>
        <dbReference type="ARBA" id="ARBA00022723"/>
    </source>
</evidence>
<evidence type="ECO:0000313" key="3">
    <source>
        <dbReference type="EMBL" id="MBU9739540.1"/>
    </source>
</evidence>
<name>A0A949K5I2_9FIRM</name>
<proteinExistence type="predicted"/>
<dbReference type="GO" id="GO:0046491">
    <property type="term" value="P:L-methylmalonyl-CoA metabolic process"/>
    <property type="evidence" value="ECO:0007669"/>
    <property type="project" value="TreeGrafter"/>
</dbReference>
<dbReference type="Pfam" id="PF13669">
    <property type="entry name" value="Glyoxalase_4"/>
    <property type="match status" value="1"/>
</dbReference>
<dbReference type="GO" id="GO:0046872">
    <property type="term" value="F:metal ion binding"/>
    <property type="evidence" value="ECO:0007669"/>
    <property type="project" value="UniProtKB-KW"/>
</dbReference>
<dbReference type="InterPro" id="IPR037523">
    <property type="entry name" value="VOC_core"/>
</dbReference>
<dbReference type="EMBL" id="JAHQCW010000065">
    <property type="protein sequence ID" value="MBU9739540.1"/>
    <property type="molecule type" value="Genomic_DNA"/>
</dbReference>
<protein>
    <submittedName>
        <fullName evidence="3">VOC family protein</fullName>
    </submittedName>
</protein>
<dbReference type="Gene3D" id="3.10.180.10">
    <property type="entry name" value="2,3-Dihydroxybiphenyl 1,2-Dioxygenase, domain 1"/>
    <property type="match status" value="1"/>
</dbReference>
<reference evidence="3" key="1">
    <citation type="submission" date="2021-06" db="EMBL/GenBank/DDBJ databases">
        <title>Description of novel taxa of the family Lachnospiraceae.</title>
        <authorList>
            <person name="Chaplin A.V."/>
            <person name="Sokolova S.R."/>
            <person name="Pikina A.P."/>
            <person name="Korzhanova M."/>
            <person name="Belova V."/>
            <person name="Korostin D."/>
            <person name="Efimov B.A."/>
        </authorList>
    </citation>
    <scope>NUCLEOTIDE SEQUENCE</scope>
    <source>
        <strain evidence="3">ASD5720</strain>
    </source>
</reference>
<evidence type="ECO:0000259" key="2">
    <source>
        <dbReference type="PROSITE" id="PS51819"/>
    </source>
</evidence>
<comment type="caution">
    <text evidence="3">The sequence shown here is derived from an EMBL/GenBank/DDBJ whole genome shotgun (WGS) entry which is preliminary data.</text>
</comment>
<feature type="domain" description="VOC" evidence="2">
    <location>
        <begin position="9"/>
        <end position="156"/>
    </location>
</feature>
<dbReference type="PANTHER" id="PTHR43048:SF3">
    <property type="entry name" value="METHYLMALONYL-COA EPIMERASE, MITOCHONDRIAL"/>
    <property type="match status" value="1"/>
</dbReference>
<dbReference type="SUPFAM" id="SSF54593">
    <property type="entry name" value="Glyoxalase/Bleomycin resistance protein/Dihydroxybiphenyl dioxygenase"/>
    <property type="match status" value="1"/>
</dbReference>
<sequence>MQGLLNTRQMVQVGYIVKDIEATKKKYAEFLGVPVPPTIQSTGGEEGFGVTRTVYMDQDAPQIDSKLAFFNVGGPMDIELIEPNKAESIWRDYLDKYGEGIQHIAFVVDDLDACIKNCEEFGMKMIQKGYFAAQDGRYAYMDAFDSLKTVVELLERWS</sequence>
<organism evidence="3 4">
    <name type="scientific">Diplocloster agilis</name>
    <dbReference type="NCBI Taxonomy" id="2850323"/>
    <lineage>
        <taxon>Bacteria</taxon>
        <taxon>Bacillati</taxon>
        <taxon>Bacillota</taxon>
        <taxon>Clostridia</taxon>
        <taxon>Lachnospirales</taxon>
        <taxon>Lachnospiraceae</taxon>
        <taxon>Diplocloster</taxon>
    </lineage>
</organism>
<dbReference type="Proteomes" id="UP000712157">
    <property type="component" value="Unassembled WGS sequence"/>
</dbReference>
<keyword evidence="1" id="KW-0479">Metal-binding</keyword>
<evidence type="ECO:0000313" key="4">
    <source>
        <dbReference type="Proteomes" id="UP000712157"/>
    </source>
</evidence>